<evidence type="ECO:0000313" key="3">
    <source>
        <dbReference type="Proteomes" id="UP001163266"/>
    </source>
</evidence>
<name>A0ABY6MS74_9BURK</name>
<keyword evidence="1" id="KW-0472">Membrane</keyword>
<gene>
    <name evidence="2" type="ORF">OMP39_14575</name>
</gene>
<keyword evidence="1" id="KW-0812">Transmembrane</keyword>
<accession>A0ABY6MS74</accession>
<sequence length="487" mass="53553">MSILKAVEAERRPQPRVVPSDTQQVCIDLPGEEVRCVVHKPKLEIVLRKHRDVIFEIQLFKGMTYSVEADQSDFYNARDKKIVLHKKRQAVTFKDGERLHLWVSREFKGALILKANGNVWGRYEPNKLDPVRYGADPKTKPAPLIVVMKHSPSGDDHGGPTAAPPKSLATPLPLPKCTINEESFSPLNQYGIPMPRFYTEMRHARTAGAGDGSEQSMHVVEVKRDHEAPPQIAEFFKRGGEQTAIDSTGILTRNWLWQQITGGAAYVNDNRQWIKDLWRQKFYLQKVIHKSGPKWYIIFKGNPGLREFLKGTRYGVTNAKVLAITAGAGSAAGLRHAAWDAAKGAFKKAGMLALIFTITIDYAEWLADYEQRDPKTGKPKKDVFDLVYKIGVDVVKAGVSAALGSLIVGGLITAAAGLGVAVAAPVLAVVVATVVVSVAVGIGLDWLDKKTGATDKLNQQIRGVARDLESRLSVDYRGYVAALETAT</sequence>
<protein>
    <submittedName>
        <fullName evidence="2">Uncharacterized protein</fullName>
    </submittedName>
</protein>
<evidence type="ECO:0000256" key="1">
    <source>
        <dbReference type="SAM" id="Phobius"/>
    </source>
</evidence>
<feature type="transmembrane region" description="Helical" evidence="1">
    <location>
        <begin position="399"/>
        <end position="420"/>
    </location>
</feature>
<keyword evidence="3" id="KW-1185">Reference proteome</keyword>
<proteinExistence type="predicted"/>
<organism evidence="2 3">
    <name type="scientific">Caldimonas aquatica</name>
    <dbReference type="NCBI Taxonomy" id="376175"/>
    <lineage>
        <taxon>Bacteria</taxon>
        <taxon>Pseudomonadati</taxon>
        <taxon>Pseudomonadota</taxon>
        <taxon>Betaproteobacteria</taxon>
        <taxon>Burkholderiales</taxon>
        <taxon>Sphaerotilaceae</taxon>
        <taxon>Caldimonas</taxon>
    </lineage>
</organism>
<dbReference type="Proteomes" id="UP001163266">
    <property type="component" value="Chromosome"/>
</dbReference>
<evidence type="ECO:0000313" key="2">
    <source>
        <dbReference type="EMBL" id="UZD54866.1"/>
    </source>
</evidence>
<feature type="transmembrane region" description="Helical" evidence="1">
    <location>
        <begin position="426"/>
        <end position="447"/>
    </location>
</feature>
<reference evidence="2" key="1">
    <citation type="submission" date="2022-10" db="EMBL/GenBank/DDBJ databases">
        <title>Complete genome sequence of Schlegelella aquatica LMG 23380.</title>
        <authorList>
            <person name="Musilova J."/>
            <person name="Kourilova X."/>
            <person name="Bezdicek M."/>
            <person name="Hermankova K."/>
            <person name="Obruca S."/>
            <person name="Sedlar K."/>
        </authorList>
    </citation>
    <scope>NUCLEOTIDE SEQUENCE</scope>
    <source>
        <strain evidence="2">LMG 23380</strain>
    </source>
</reference>
<keyword evidence="1" id="KW-1133">Transmembrane helix</keyword>
<dbReference type="RefSeq" id="WP_264892530.1">
    <property type="nucleotide sequence ID" value="NZ_CP110257.1"/>
</dbReference>
<dbReference type="EMBL" id="CP110257">
    <property type="protein sequence ID" value="UZD54866.1"/>
    <property type="molecule type" value="Genomic_DNA"/>
</dbReference>